<dbReference type="RefSeq" id="WP_173200637.1">
    <property type="nucleotide sequence ID" value="NZ_JABFCX010000003.1"/>
</dbReference>
<dbReference type="AlphaFoldDB" id="A0A7Y3RNH2"/>
<feature type="domain" description="PhnB-like" evidence="1">
    <location>
        <begin position="4"/>
        <end position="127"/>
    </location>
</feature>
<gene>
    <name evidence="2" type="ORF">HK107_13415</name>
</gene>
<dbReference type="PIRSF" id="PIRSF021700">
    <property type="entry name" value="3_dmu_93_MTrfase"/>
    <property type="match status" value="1"/>
</dbReference>
<organism evidence="2 3">
    <name type="scientific">Parvularcula mediterranea</name>
    <dbReference type="NCBI Taxonomy" id="2732508"/>
    <lineage>
        <taxon>Bacteria</taxon>
        <taxon>Pseudomonadati</taxon>
        <taxon>Pseudomonadota</taxon>
        <taxon>Alphaproteobacteria</taxon>
        <taxon>Parvularculales</taxon>
        <taxon>Parvularculaceae</taxon>
        <taxon>Parvularcula</taxon>
    </lineage>
</organism>
<dbReference type="InterPro" id="IPR029068">
    <property type="entry name" value="Glyas_Bleomycin-R_OHBP_Dase"/>
</dbReference>
<evidence type="ECO:0000313" key="3">
    <source>
        <dbReference type="Proteomes" id="UP000536835"/>
    </source>
</evidence>
<dbReference type="EMBL" id="JABFCX010000003">
    <property type="protein sequence ID" value="NNU17324.1"/>
    <property type="molecule type" value="Genomic_DNA"/>
</dbReference>
<dbReference type="CDD" id="cd06588">
    <property type="entry name" value="PhnB_like"/>
    <property type="match status" value="1"/>
</dbReference>
<dbReference type="InterPro" id="IPR028973">
    <property type="entry name" value="PhnB-like"/>
</dbReference>
<name>A0A7Y3RNH2_9PROT</name>
<reference evidence="2 3" key="1">
    <citation type="submission" date="2020-05" db="EMBL/GenBank/DDBJ databases">
        <title>Parvularcula mediterraneae sp. nov., isolated from polypropylene straw from shallow seawater of the seashore of Laganas in Zakynthos island, Greece.</title>
        <authorList>
            <person name="Szabo I."/>
            <person name="Al-Omari J."/>
            <person name="Rado J."/>
            <person name="Szerdahelyi G.S."/>
        </authorList>
    </citation>
    <scope>NUCLEOTIDE SEQUENCE [LARGE SCALE GENOMIC DNA]</scope>
    <source>
        <strain evidence="2 3">ZS-1/3</strain>
    </source>
</reference>
<dbReference type="InterPro" id="IPR009725">
    <property type="entry name" value="3_dmu_93_MTrfase"/>
</dbReference>
<dbReference type="Pfam" id="PF06983">
    <property type="entry name" value="3-dmu-9_3-mt"/>
    <property type="match status" value="1"/>
</dbReference>
<accession>A0A7Y3RNH2</accession>
<dbReference type="PANTHER" id="PTHR33990:SF4">
    <property type="entry name" value="PHNB-LIKE DOMAIN-CONTAINING PROTEIN"/>
    <property type="match status" value="1"/>
</dbReference>
<dbReference type="SUPFAM" id="SSF54593">
    <property type="entry name" value="Glyoxalase/Bleomycin resistance protein/Dihydroxybiphenyl dioxygenase"/>
    <property type="match status" value="1"/>
</dbReference>
<sequence length="130" mass="14851">MADQFYTCLMFEGDAEDALEFYLSVFEDSSVITSQRFRQTEPMAGALKLAQLRLGEHRIILTNTPNEHDFTFTPSASIFVSCRSGRELNAYAEKLAKGGRYIMPAATYAFSRRYAWVEDRFGVSWQLNLP</sequence>
<protein>
    <submittedName>
        <fullName evidence="2">VOC family protein</fullName>
    </submittedName>
</protein>
<keyword evidence="3" id="KW-1185">Reference proteome</keyword>
<evidence type="ECO:0000259" key="1">
    <source>
        <dbReference type="Pfam" id="PF06983"/>
    </source>
</evidence>
<evidence type="ECO:0000313" key="2">
    <source>
        <dbReference type="EMBL" id="NNU17324.1"/>
    </source>
</evidence>
<dbReference type="Gene3D" id="3.30.720.100">
    <property type="match status" value="1"/>
</dbReference>
<dbReference type="PANTHER" id="PTHR33990">
    <property type="entry name" value="PROTEIN YJDN-RELATED"/>
    <property type="match status" value="1"/>
</dbReference>
<comment type="caution">
    <text evidence="2">The sequence shown here is derived from an EMBL/GenBank/DDBJ whole genome shotgun (WGS) entry which is preliminary data.</text>
</comment>
<proteinExistence type="predicted"/>
<dbReference type="Gene3D" id="3.30.720.110">
    <property type="match status" value="1"/>
</dbReference>
<dbReference type="Proteomes" id="UP000536835">
    <property type="component" value="Unassembled WGS sequence"/>
</dbReference>